<dbReference type="PANTHER" id="PTHR42898:SF6">
    <property type="entry name" value="NADP-DEPENDENT MANNITOL DEHYDROGENASE"/>
    <property type="match status" value="1"/>
</dbReference>
<feature type="domain" description="Ketoreductase" evidence="3">
    <location>
        <begin position="13"/>
        <end position="188"/>
    </location>
</feature>
<dbReference type="FunFam" id="3.40.50.720:FF:000084">
    <property type="entry name" value="Short-chain dehydrogenase reductase"/>
    <property type="match status" value="1"/>
</dbReference>
<dbReference type="InterPro" id="IPR036291">
    <property type="entry name" value="NAD(P)-bd_dom_sf"/>
</dbReference>
<proteinExistence type="predicted"/>
<reference evidence="5" key="1">
    <citation type="submission" date="2025-08" db="UniProtKB">
        <authorList>
            <consortium name="RefSeq"/>
        </authorList>
    </citation>
    <scope>IDENTIFICATION</scope>
</reference>
<keyword evidence="2" id="KW-0560">Oxidoreductase</keyword>
<sequence>MEGSFSKWSLKGKTALVTGGTKGIGKAVVEELATLGALVHTCSRNETELKANLQVWTNKGLQVTGSVCDVTSRTQLENLIADVSSIFPGKLDILVNNAGTGVPKPTVEFTEEEATLIWETNYKSCFNLCQLAHPLLKASGCASIVFVSSVAGIVAIPFGTPYASTKGALNQLARNLACEWAKDNIRTNSVTPWFTKTPLVQFVLENEETLKYIQERTPLKRVAEPEDVSSLVAFLCMPAASYITGQTISVDGGFTVNGFFNMHMA</sequence>
<dbReference type="PROSITE" id="PS00061">
    <property type="entry name" value="ADH_SHORT"/>
    <property type="match status" value="1"/>
</dbReference>
<dbReference type="GeneID" id="120283039"/>
<dbReference type="PRINTS" id="PR00080">
    <property type="entry name" value="SDRFAMILY"/>
</dbReference>
<evidence type="ECO:0000313" key="5">
    <source>
        <dbReference type="RefSeq" id="XP_039145804.1"/>
    </source>
</evidence>
<protein>
    <submittedName>
        <fullName evidence="5">Tropinone reductase homolog At5g06060-like</fullName>
    </submittedName>
</protein>
<dbReference type="AlphaFoldDB" id="A0AB40D0E8"/>
<dbReference type="SMART" id="SM00822">
    <property type="entry name" value="PKS_KR"/>
    <property type="match status" value="1"/>
</dbReference>
<dbReference type="InterPro" id="IPR045000">
    <property type="entry name" value="TR"/>
</dbReference>
<dbReference type="InterPro" id="IPR020904">
    <property type="entry name" value="Sc_DH/Rdtase_CS"/>
</dbReference>
<keyword evidence="1" id="KW-0521">NADP</keyword>
<evidence type="ECO:0000256" key="2">
    <source>
        <dbReference type="ARBA" id="ARBA00023002"/>
    </source>
</evidence>
<dbReference type="Gene3D" id="3.40.50.720">
    <property type="entry name" value="NAD(P)-binding Rossmann-like Domain"/>
    <property type="match status" value="1"/>
</dbReference>
<organism evidence="4 5">
    <name type="scientific">Dioscorea cayennensis subsp. rotundata</name>
    <name type="common">White Guinea yam</name>
    <name type="synonym">Dioscorea rotundata</name>
    <dbReference type="NCBI Taxonomy" id="55577"/>
    <lineage>
        <taxon>Eukaryota</taxon>
        <taxon>Viridiplantae</taxon>
        <taxon>Streptophyta</taxon>
        <taxon>Embryophyta</taxon>
        <taxon>Tracheophyta</taxon>
        <taxon>Spermatophyta</taxon>
        <taxon>Magnoliopsida</taxon>
        <taxon>Liliopsida</taxon>
        <taxon>Dioscoreales</taxon>
        <taxon>Dioscoreaceae</taxon>
        <taxon>Dioscorea</taxon>
    </lineage>
</organism>
<evidence type="ECO:0000313" key="4">
    <source>
        <dbReference type="Proteomes" id="UP001515500"/>
    </source>
</evidence>
<dbReference type="Pfam" id="PF13561">
    <property type="entry name" value="adh_short_C2"/>
    <property type="match status" value="1"/>
</dbReference>
<dbReference type="PANTHER" id="PTHR42898">
    <property type="entry name" value="TROPINONE REDUCTASE"/>
    <property type="match status" value="1"/>
</dbReference>
<dbReference type="InterPro" id="IPR002347">
    <property type="entry name" value="SDR_fam"/>
</dbReference>
<evidence type="ECO:0000256" key="1">
    <source>
        <dbReference type="ARBA" id="ARBA00022857"/>
    </source>
</evidence>
<gene>
    <name evidence="5" type="primary">LOC120283039</name>
</gene>
<dbReference type="PRINTS" id="PR00081">
    <property type="entry name" value="GDHRDH"/>
</dbReference>
<dbReference type="SUPFAM" id="SSF51735">
    <property type="entry name" value="NAD(P)-binding Rossmann-fold domains"/>
    <property type="match status" value="1"/>
</dbReference>
<dbReference type="GO" id="GO:0016491">
    <property type="term" value="F:oxidoreductase activity"/>
    <property type="evidence" value="ECO:0007669"/>
    <property type="project" value="UniProtKB-KW"/>
</dbReference>
<dbReference type="InterPro" id="IPR057326">
    <property type="entry name" value="KR_dom"/>
</dbReference>
<evidence type="ECO:0000259" key="3">
    <source>
        <dbReference type="SMART" id="SM00822"/>
    </source>
</evidence>
<keyword evidence="4" id="KW-1185">Reference proteome</keyword>
<accession>A0AB40D0E8</accession>
<dbReference type="RefSeq" id="XP_039145804.1">
    <property type="nucleotide sequence ID" value="XM_039289870.1"/>
</dbReference>
<dbReference type="Proteomes" id="UP001515500">
    <property type="component" value="Chromosome 18"/>
</dbReference>
<name>A0AB40D0E8_DIOCR</name>